<dbReference type="Pfam" id="PF25994">
    <property type="entry name" value="HH_AprE"/>
    <property type="match status" value="1"/>
</dbReference>
<name>A0ABV2L690_9HYPH</name>
<reference evidence="7 8" key="1">
    <citation type="submission" date="2024-06" db="EMBL/GenBank/DDBJ databases">
        <title>Genomic Encyclopedia of Type Strains, Phase IV (KMG-IV): sequencing the most valuable type-strain genomes for metagenomic binning, comparative biology and taxonomic classification.</title>
        <authorList>
            <person name="Goeker M."/>
        </authorList>
    </citation>
    <scope>NUCLEOTIDE SEQUENCE [LARGE SCALE GENOMIC DNA]</scope>
    <source>
        <strain evidence="7 8">DSM 21331</strain>
    </source>
</reference>
<feature type="region of interest" description="Disordered" evidence="3">
    <location>
        <begin position="410"/>
        <end position="437"/>
    </location>
</feature>
<feature type="compositionally biased region" description="Basic and acidic residues" evidence="3">
    <location>
        <begin position="428"/>
        <end position="437"/>
    </location>
</feature>
<protein>
    <submittedName>
        <fullName evidence="7">Polysaccharide export outer membrane protein/exopolysaccharide production protein ExoF</fullName>
    </submittedName>
</protein>
<dbReference type="Proteomes" id="UP001549145">
    <property type="component" value="Unassembled WGS sequence"/>
</dbReference>
<evidence type="ECO:0000313" key="7">
    <source>
        <dbReference type="EMBL" id="MET3693356.1"/>
    </source>
</evidence>
<evidence type="ECO:0000259" key="4">
    <source>
        <dbReference type="Pfam" id="PF02563"/>
    </source>
</evidence>
<dbReference type="InterPro" id="IPR058781">
    <property type="entry name" value="HH_AprE-like"/>
</dbReference>
<dbReference type="PROSITE" id="PS51257">
    <property type="entry name" value="PROKAR_LIPOPROTEIN"/>
    <property type="match status" value="1"/>
</dbReference>
<feature type="domain" description="Soluble ligand binding" evidence="5">
    <location>
        <begin position="121"/>
        <end position="156"/>
    </location>
</feature>
<dbReference type="Gene3D" id="3.10.560.10">
    <property type="entry name" value="Outer membrane lipoprotein wza domain like"/>
    <property type="match status" value="2"/>
</dbReference>
<dbReference type="RefSeq" id="WP_238281451.1">
    <property type="nucleotide sequence ID" value="NZ_BPQL01000123.1"/>
</dbReference>
<dbReference type="Pfam" id="PF10531">
    <property type="entry name" value="SLBB"/>
    <property type="match status" value="1"/>
</dbReference>
<accession>A0ABV2L690</accession>
<keyword evidence="8" id="KW-1185">Reference proteome</keyword>
<dbReference type="PANTHER" id="PTHR33619">
    <property type="entry name" value="POLYSACCHARIDE EXPORT PROTEIN GFCE-RELATED"/>
    <property type="match status" value="1"/>
</dbReference>
<feature type="coiled-coil region" evidence="2">
    <location>
        <begin position="243"/>
        <end position="277"/>
    </location>
</feature>
<evidence type="ECO:0000256" key="3">
    <source>
        <dbReference type="SAM" id="MobiDB-lite"/>
    </source>
</evidence>
<keyword evidence="1" id="KW-0732">Signal</keyword>
<sequence>MSHRFVSRLLITALVLATGCRPEARAADAYALGPADKLRVTVYQWTQGAMPAQGGDFQARLDGQFAIDNAGNLPLPLVGDVPAEGRATAELARAVAEAFQAKLGTLTSPSASVEIVEYRPFYVVGVVDRPGSYPFRPGMTVLHAVSIAGGLYRRPDDPSRYQREALAAAGDGALQVAARDLLLVRAARLEAELAGEDGIAFPDEILTRKGEPTIARLMADEAKIMKQRAVALDAAVANQRTLKALAERQNGSLEAQSAAIERQMAIAKKELEDQTDLVSKGLSRRPILFPIEARHAEAEAKKRQLQSDMLKNAQDVARAEQTAGELRTNRRTEILDQLKEARANLEQARQKIVTDQRIVDHSDGEFRVRSGEAVPTYAVLRREGDRMRERSVPETARVEPGDVVRVMLPPRRAPGALPETGPTAALTRETHLTDARP</sequence>
<dbReference type="EMBL" id="JBEPMM010000007">
    <property type="protein sequence ID" value="MET3693356.1"/>
    <property type="molecule type" value="Genomic_DNA"/>
</dbReference>
<proteinExistence type="predicted"/>
<dbReference type="PANTHER" id="PTHR33619:SF3">
    <property type="entry name" value="POLYSACCHARIDE EXPORT PROTEIN GFCE-RELATED"/>
    <property type="match status" value="1"/>
</dbReference>
<feature type="coiled-coil region" evidence="2">
    <location>
        <begin position="331"/>
        <end position="358"/>
    </location>
</feature>
<evidence type="ECO:0000313" key="8">
    <source>
        <dbReference type="Proteomes" id="UP001549145"/>
    </source>
</evidence>
<organism evidence="7 8">
    <name type="scientific">Methylobacterium goesingense</name>
    <dbReference type="NCBI Taxonomy" id="243690"/>
    <lineage>
        <taxon>Bacteria</taxon>
        <taxon>Pseudomonadati</taxon>
        <taxon>Pseudomonadota</taxon>
        <taxon>Alphaproteobacteria</taxon>
        <taxon>Hyphomicrobiales</taxon>
        <taxon>Methylobacteriaceae</taxon>
        <taxon>Methylobacterium</taxon>
    </lineage>
</organism>
<dbReference type="InterPro" id="IPR049712">
    <property type="entry name" value="Poly_export"/>
</dbReference>
<evidence type="ECO:0000256" key="2">
    <source>
        <dbReference type="SAM" id="Coils"/>
    </source>
</evidence>
<evidence type="ECO:0000259" key="6">
    <source>
        <dbReference type="Pfam" id="PF25994"/>
    </source>
</evidence>
<feature type="domain" description="Polysaccharide export protein N-terminal" evidence="4">
    <location>
        <begin position="26"/>
        <end position="115"/>
    </location>
</feature>
<dbReference type="InterPro" id="IPR019554">
    <property type="entry name" value="Soluble_ligand-bd"/>
</dbReference>
<evidence type="ECO:0000256" key="1">
    <source>
        <dbReference type="ARBA" id="ARBA00022729"/>
    </source>
</evidence>
<gene>
    <name evidence="7" type="ORF">ABID43_002903</name>
</gene>
<comment type="caution">
    <text evidence="7">The sequence shown here is derived from an EMBL/GenBank/DDBJ whole genome shotgun (WGS) entry which is preliminary data.</text>
</comment>
<dbReference type="Gene3D" id="3.30.1950.10">
    <property type="entry name" value="wza like domain"/>
    <property type="match status" value="1"/>
</dbReference>
<evidence type="ECO:0000259" key="5">
    <source>
        <dbReference type="Pfam" id="PF10531"/>
    </source>
</evidence>
<dbReference type="InterPro" id="IPR003715">
    <property type="entry name" value="Poly_export_N"/>
</dbReference>
<feature type="domain" description="AprE-like long alpha-helical hairpin" evidence="6">
    <location>
        <begin position="180"/>
        <end position="355"/>
    </location>
</feature>
<keyword evidence="2" id="KW-0175">Coiled coil</keyword>
<dbReference type="Pfam" id="PF02563">
    <property type="entry name" value="Poly_export"/>
    <property type="match status" value="1"/>
</dbReference>